<reference evidence="1 2" key="2">
    <citation type="submission" date="2017-09" db="EMBL/GenBank/DDBJ databases">
        <title>Extensive intraspecific genome diversity in a model arbuscular mycorrhizal fungus.</title>
        <authorList>
            <person name="Chen E.C."/>
            <person name="Morin E."/>
            <person name="Beaudet D."/>
            <person name="Noel J."/>
            <person name="Ndikumana S."/>
            <person name="Charron P."/>
            <person name="St-Onge C."/>
            <person name="Giorgi J."/>
            <person name="Grigoriev I.V."/>
            <person name="Roux C."/>
            <person name="Martin F.M."/>
            <person name="Corradi N."/>
        </authorList>
    </citation>
    <scope>NUCLEOTIDE SEQUENCE [LARGE SCALE GENOMIC DNA]</scope>
    <source>
        <strain evidence="1 2">A5</strain>
    </source>
</reference>
<comment type="caution">
    <text evidence="1">The sequence shown here is derived from an EMBL/GenBank/DDBJ whole genome shotgun (WGS) entry which is preliminary data.</text>
</comment>
<name>A0A2N0PGU6_9GLOM</name>
<organism evidence="1 2">
    <name type="scientific">Rhizophagus irregularis</name>
    <dbReference type="NCBI Taxonomy" id="588596"/>
    <lineage>
        <taxon>Eukaryota</taxon>
        <taxon>Fungi</taxon>
        <taxon>Fungi incertae sedis</taxon>
        <taxon>Mucoromycota</taxon>
        <taxon>Glomeromycotina</taxon>
        <taxon>Glomeromycetes</taxon>
        <taxon>Glomerales</taxon>
        <taxon>Glomeraceae</taxon>
        <taxon>Rhizophagus</taxon>
    </lineage>
</organism>
<proteinExistence type="predicted"/>
<dbReference type="AlphaFoldDB" id="A0A2N0PGU6"/>
<reference evidence="1 2" key="1">
    <citation type="submission" date="2016-04" db="EMBL/GenBank/DDBJ databases">
        <title>Genome analyses suggest a sexual origin of heterokaryosis in a supposedly ancient asexual fungus.</title>
        <authorList>
            <person name="Ropars J."/>
            <person name="Sedzielewska K."/>
            <person name="Noel J."/>
            <person name="Charron P."/>
            <person name="Farinelli L."/>
            <person name="Marton T."/>
            <person name="Kruger M."/>
            <person name="Pelin A."/>
            <person name="Brachmann A."/>
            <person name="Corradi N."/>
        </authorList>
    </citation>
    <scope>NUCLEOTIDE SEQUENCE [LARGE SCALE GENOMIC DNA]</scope>
    <source>
        <strain evidence="1 2">A5</strain>
    </source>
</reference>
<accession>A0A2N0PGU6</accession>
<gene>
    <name evidence="1" type="ORF">RhiirA5_420115</name>
</gene>
<dbReference type="EMBL" id="LLXJ01000807">
    <property type="protein sequence ID" value="PKC06051.1"/>
    <property type="molecule type" value="Genomic_DNA"/>
</dbReference>
<sequence>MVAGDLKEINVNGDESQEVIINKEELKEVIVNKKELKEVSIFREEIGREFEKRNVENAEKLVKWLRDYKGNQYF</sequence>
<protein>
    <submittedName>
        <fullName evidence="1">Uncharacterized protein</fullName>
    </submittedName>
</protein>
<evidence type="ECO:0000313" key="2">
    <source>
        <dbReference type="Proteomes" id="UP000232722"/>
    </source>
</evidence>
<evidence type="ECO:0000313" key="1">
    <source>
        <dbReference type="EMBL" id="PKC06051.1"/>
    </source>
</evidence>
<dbReference type="VEuPathDB" id="FungiDB:RhiirA1_459882"/>
<dbReference type="VEuPathDB" id="FungiDB:RhiirFUN_000759"/>
<dbReference type="Proteomes" id="UP000232722">
    <property type="component" value="Unassembled WGS sequence"/>
</dbReference>
<dbReference type="VEuPathDB" id="FungiDB:FUN_020415"/>